<gene>
    <name evidence="1" type="ORF">NF865_02450</name>
</gene>
<dbReference type="Pfam" id="PF12389">
    <property type="entry name" value="Peptidase_M73"/>
    <property type="match status" value="1"/>
</dbReference>
<protein>
    <submittedName>
        <fullName evidence="1">CalY family protein</fullName>
    </submittedName>
</protein>
<sequence length="198" mass="22381">MRKEIVFMMLGLLLGVMGFKVGTALFSDISLSEKNEISTGEFDIRISKTGDRFYNDLKLFELDNLKPGDEANVSFYIKNGGEIEISKIIMTPRVQDLEDGELTDAESLVDFTPEEGELSKSIIIEWIVVTRSNETYTLKEYSEKTLYELNNQAISLLKTPLAPSETLKVSMFFLVDPNATNEIQKDLSLISLQIYAEQ</sequence>
<dbReference type="AlphaFoldDB" id="A0A9E7SPP1"/>
<dbReference type="RefSeq" id="WP_253305038.1">
    <property type="nucleotide sequence ID" value="NZ_CP099582.1"/>
</dbReference>
<accession>A0A9E7SPP1</accession>
<name>A0A9E7SPP1_THEAG</name>
<evidence type="ECO:0000313" key="1">
    <source>
        <dbReference type="EMBL" id="USS41097.1"/>
    </source>
</evidence>
<reference evidence="1" key="2">
    <citation type="submission" date="2022-06" db="EMBL/GenBank/DDBJ databases">
        <authorList>
            <person name="Park Y.-J."/>
        </authorList>
    </citation>
    <scope>NUCLEOTIDE SEQUENCE</scope>
    <source>
        <strain evidence="1">TY</strain>
    </source>
</reference>
<evidence type="ECO:0000313" key="2">
    <source>
        <dbReference type="Proteomes" id="UP001055732"/>
    </source>
</evidence>
<dbReference type="KEGG" id="tagg:NF865_02450"/>
<dbReference type="EMBL" id="CP099582">
    <property type="protein sequence ID" value="USS41097.1"/>
    <property type="molecule type" value="Genomic_DNA"/>
</dbReference>
<keyword evidence="2" id="KW-1185">Reference proteome</keyword>
<reference evidence="1" key="1">
    <citation type="journal article" date="1998" name="Int. J. Syst. Bacteriol. 48 Pt">
        <title>Thermococcus guaymasensis sp. nov. and Thermococcus aggregans sp. nov., two novel thermophilic archaea isolated from the Guaymas Basin hydrothermal vent site.</title>
        <authorList>
            <person name="Canganella F."/>
            <person name="Jones W.J."/>
            <person name="Gambacorta A."/>
            <person name="Antranikian G."/>
        </authorList>
    </citation>
    <scope>NUCLEOTIDE SEQUENCE</scope>
    <source>
        <strain evidence="1">TY</strain>
    </source>
</reference>
<proteinExistence type="predicted"/>
<dbReference type="InterPro" id="IPR022121">
    <property type="entry name" value="Peptidase_M73_camelysin"/>
</dbReference>
<dbReference type="Proteomes" id="UP001055732">
    <property type="component" value="Chromosome"/>
</dbReference>
<organism evidence="1 2">
    <name type="scientific">Thermococcus aggregans</name>
    <dbReference type="NCBI Taxonomy" id="110163"/>
    <lineage>
        <taxon>Archaea</taxon>
        <taxon>Methanobacteriati</taxon>
        <taxon>Methanobacteriota</taxon>
        <taxon>Thermococci</taxon>
        <taxon>Thermococcales</taxon>
        <taxon>Thermococcaceae</taxon>
        <taxon>Thermococcus</taxon>
    </lineage>
</organism>